<keyword evidence="2" id="KW-0326">Glycosidase</keyword>
<dbReference type="Pfam" id="PF00722">
    <property type="entry name" value="Glyco_hydro_16"/>
    <property type="match status" value="1"/>
</dbReference>
<dbReference type="GO" id="GO:0005975">
    <property type="term" value="P:carbohydrate metabolic process"/>
    <property type="evidence" value="ECO:0007669"/>
    <property type="project" value="InterPro"/>
</dbReference>
<evidence type="ECO:0000256" key="1">
    <source>
        <dbReference type="ARBA" id="ARBA00022801"/>
    </source>
</evidence>
<name>A0A833QKI4_9POAL</name>
<feature type="domain" description="GH16" evidence="4">
    <location>
        <begin position="2"/>
        <end position="101"/>
    </location>
</feature>
<keyword evidence="6" id="KW-1185">Reference proteome</keyword>
<feature type="chain" id="PRO_5032683127" evidence="3">
    <location>
        <begin position="31"/>
        <end position="101"/>
    </location>
</feature>
<evidence type="ECO:0000259" key="4">
    <source>
        <dbReference type="PROSITE" id="PS51762"/>
    </source>
</evidence>
<evidence type="ECO:0000313" key="6">
    <source>
        <dbReference type="Proteomes" id="UP000623129"/>
    </source>
</evidence>
<gene>
    <name evidence="5" type="ORF">FCM35_KLT22282</name>
</gene>
<evidence type="ECO:0000256" key="2">
    <source>
        <dbReference type="ARBA" id="ARBA00023295"/>
    </source>
</evidence>
<reference evidence="5" key="1">
    <citation type="submission" date="2020-01" db="EMBL/GenBank/DDBJ databases">
        <title>Genome sequence of Kobresia littledalei, the first chromosome-level genome in the family Cyperaceae.</title>
        <authorList>
            <person name="Qu G."/>
        </authorList>
    </citation>
    <scope>NUCLEOTIDE SEQUENCE</scope>
    <source>
        <strain evidence="5">C.B.Clarke</strain>
        <tissue evidence="5">Leaf</tissue>
    </source>
</reference>
<dbReference type="SUPFAM" id="SSF49899">
    <property type="entry name" value="Concanavalin A-like lectins/glucanases"/>
    <property type="match status" value="1"/>
</dbReference>
<keyword evidence="3" id="KW-0732">Signal</keyword>
<dbReference type="InterPro" id="IPR013320">
    <property type="entry name" value="ConA-like_dom_sf"/>
</dbReference>
<evidence type="ECO:0000313" key="5">
    <source>
        <dbReference type="EMBL" id="KAF3320117.1"/>
    </source>
</evidence>
<proteinExistence type="predicted"/>
<dbReference type="PROSITE" id="PS51762">
    <property type="entry name" value="GH16_2"/>
    <property type="match status" value="1"/>
</dbReference>
<feature type="signal peptide" evidence="3">
    <location>
        <begin position="1"/>
        <end position="30"/>
    </location>
</feature>
<dbReference type="PANTHER" id="PTHR31062">
    <property type="entry name" value="XYLOGLUCAN ENDOTRANSGLUCOSYLASE/HYDROLASE PROTEIN 8-RELATED"/>
    <property type="match status" value="1"/>
</dbReference>
<dbReference type="GO" id="GO:0004553">
    <property type="term" value="F:hydrolase activity, hydrolyzing O-glycosyl compounds"/>
    <property type="evidence" value="ECO:0007669"/>
    <property type="project" value="InterPro"/>
</dbReference>
<protein>
    <submittedName>
        <fullName evidence="5">Xyloglucan endotransglycosylase</fullName>
    </submittedName>
</protein>
<sequence length="101" mass="10929">MASFSSTPKLVSICGALLVFFSLFLSPSFADTFDKTTEMIWGSDNAKQSDDGTQLSLSLDTRSGSAFKSKDAYLFGRIDIQLKLVEGNSAGTVSTFYVVHI</sequence>
<dbReference type="AlphaFoldDB" id="A0A833QKI4"/>
<evidence type="ECO:0000256" key="3">
    <source>
        <dbReference type="SAM" id="SignalP"/>
    </source>
</evidence>
<comment type="caution">
    <text evidence="5">The sequence shown here is derived from an EMBL/GenBank/DDBJ whole genome shotgun (WGS) entry which is preliminary data.</text>
</comment>
<keyword evidence="1" id="KW-0378">Hydrolase</keyword>
<dbReference type="Gene3D" id="2.60.120.200">
    <property type="match status" value="1"/>
</dbReference>
<dbReference type="InterPro" id="IPR044791">
    <property type="entry name" value="Beta-glucanase/XTH"/>
</dbReference>
<accession>A0A833QKI4</accession>
<organism evidence="5 6">
    <name type="scientific">Carex littledalei</name>
    <dbReference type="NCBI Taxonomy" id="544730"/>
    <lineage>
        <taxon>Eukaryota</taxon>
        <taxon>Viridiplantae</taxon>
        <taxon>Streptophyta</taxon>
        <taxon>Embryophyta</taxon>
        <taxon>Tracheophyta</taxon>
        <taxon>Spermatophyta</taxon>
        <taxon>Magnoliopsida</taxon>
        <taxon>Liliopsida</taxon>
        <taxon>Poales</taxon>
        <taxon>Cyperaceae</taxon>
        <taxon>Cyperoideae</taxon>
        <taxon>Cariceae</taxon>
        <taxon>Carex</taxon>
        <taxon>Carex subgen. Euthyceras</taxon>
    </lineage>
</organism>
<dbReference type="Proteomes" id="UP000623129">
    <property type="component" value="Unassembled WGS sequence"/>
</dbReference>
<dbReference type="InterPro" id="IPR000757">
    <property type="entry name" value="Beta-glucanase-like"/>
</dbReference>
<dbReference type="EMBL" id="SWLB01000144">
    <property type="protein sequence ID" value="KAF3320117.1"/>
    <property type="molecule type" value="Genomic_DNA"/>
</dbReference>
<dbReference type="OrthoDB" id="4781at2759"/>